<dbReference type="InterPro" id="IPR002866">
    <property type="entry name" value="Maturase_MatK"/>
</dbReference>
<comment type="function">
    <text evidence="6 7">Usually encoded in the trnK tRNA gene intron. Probably assists in splicing its own and other chloroplast group II introns.</text>
</comment>
<dbReference type="GO" id="GO:0006397">
    <property type="term" value="P:mRNA processing"/>
    <property type="evidence" value="ECO:0007669"/>
    <property type="project" value="UniProtKB-KW"/>
</dbReference>
<evidence type="ECO:0000259" key="8">
    <source>
        <dbReference type="Pfam" id="PF01348"/>
    </source>
</evidence>
<dbReference type="InterPro" id="IPR024937">
    <property type="entry name" value="Domain_X"/>
</dbReference>
<dbReference type="PANTHER" id="PTHR34811:SF1">
    <property type="entry name" value="MATURASE K"/>
    <property type="match status" value="1"/>
</dbReference>
<evidence type="ECO:0000256" key="1">
    <source>
        <dbReference type="ARBA" id="ARBA00006621"/>
    </source>
</evidence>
<evidence type="ECO:0000256" key="5">
    <source>
        <dbReference type="ARBA" id="ARBA00022884"/>
    </source>
</evidence>
<keyword evidence="2 7" id="KW-0934">Plastid</keyword>
<proteinExistence type="inferred from homology"/>
<evidence type="ECO:0000256" key="7">
    <source>
        <dbReference type="RuleBase" id="RU004226"/>
    </source>
</evidence>
<dbReference type="GO" id="GO:0003723">
    <property type="term" value="F:RNA binding"/>
    <property type="evidence" value="ECO:0007669"/>
    <property type="project" value="UniProtKB-KW"/>
</dbReference>
<organism evidence="10">
    <name type="scientific">Isoetes flaccida var. chapmanii</name>
    <dbReference type="NCBI Taxonomy" id="1930680"/>
    <lineage>
        <taxon>Eukaryota</taxon>
        <taxon>Viridiplantae</taxon>
        <taxon>Streptophyta</taxon>
        <taxon>Embryophyta</taxon>
        <taxon>Tracheophyta</taxon>
        <taxon>Lycopodiopsida</taxon>
        <taxon>Isoetales</taxon>
        <taxon>Isoetaceae</taxon>
        <taxon>Isoetes</taxon>
    </lineage>
</organism>
<dbReference type="GO" id="GO:0009507">
    <property type="term" value="C:chloroplast"/>
    <property type="evidence" value="ECO:0007669"/>
    <property type="project" value="UniProtKB-SubCell"/>
</dbReference>
<keyword evidence="4 6" id="KW-0819">tRNA processing</keyword>
<keyword evidence="7 10" id="KW-0150">Chloroplast</keyword>
<dbReference type="GO" id="GO:0008380">
    <property type="term" value="P:RNA splicing"/>
    <property type="evidence" value="ECO:0007669"/>
    <property type="project" value="UniProtKB-UniRule"/>
</dbReference>
<dbReference type="GO" id="GO:0008033">
    <property type="term" value="P:tRNA processing"/>
    <property type="evidence" value="ECO:0007669"/>
    <property type="project" value="UniProtKB-KW"/>
</dbReference>
<evidence type="ECO:0000256" key="2">
    <source>
        <dbReference type="ARBA" id="ARBA00022640"/>
    </source>
</evidence>
<dbReference type="InterPro" id="IPR024942">
    <property type="entry name" value="Maturase_MatK_N"/>
</dbReference>
<dbReference type="Pfam" id="PF01824">
    <property type="entry name" value="MatK_N"/>
    <property type="match status" value="1"/>
</dbReference>
<comment type="subcellular location">
    <subcellularLocation>
        <location evidence="6">Plastid</location>
        <location evidence="6">Chloroplast</location>
    </subcellularLocation>
</comment>
<dbReference type="EMBL" id="MG599108">
    <property type="protein sequence ID" value="AWF83700.1"/>
    <property type="molecule type" value="Genomic_DNA"/>
</dbReference>
<reference evidence="10" key="1">
    <citation type="submission" date="2017-12" db="EMBL/GenBank/DDBJ databases">
        <title>A whole chloroplast genome phylogeny of diploid species of Isoetes (Isoetaceae, Lycopodiophyta) in the southeastern United States.</title>
        <authorList>
            <person name="Schafran P.W."/>
            <person name="Zimmer E.A."/>
            <person name="Taylor W.C."/>
            <person name="Musselman L.J."/>
        </authorList>
    </citation>
    <scope>NUCLEOTIDE SEQUENCE</scope>
</reference>
<feature type="domain" description="Domain X" evidence="8">
    <location>
        <begin position="384"/>
        <end position="489"/>
    </location>
</feature>
<dbReference type="Pfam" id="PF01348">
    <property type="entry name" value="Intron_maturas2"/>
    <property type="match status" value="1"/>
</dbReference>
<evidence type="ECO:0000256" key="6">
    <source>
        <dbReference type="HAMAP-Rule" id="MF_01390"/>
    </source>
</evidence>
<sequence>MRTIAWVLSEIKKLRRNKKNILWQQRFLYKLLLHDDIYAIAYNCFSNKSSLKRKEDSVPSNNHLSFIIIERLIGRIRQQDLPDTILSLSRKRLGRKGDKKNQSFDYYINSSCGSIREGPTIVLQIHFLMQLQPLLMETNEWNSFRSIHSVFPFMEDHFSYSYCFLGTKLPYSLHPEVLIRIFRRRIQDAPFLHLLRFILHEQQNLIVSNTPIFFSPRETNRLSIFLWNYYIYESESTLVSLWKKTLHFESFSASPDQANSIQKIEHIAKPSYVAKPPWMITPPENIFFFVKNPSIHYARYENNYMVALKGTKYLAQRWKHFFLRLWQYHFHFWFQPYRIRIQKSSKDCFPFLGYILGIGPKITTVQVEMVDDLPIATSLPTRELCAITPISGLIGLLAKEKFCNTLGHPIGKLAWTTLRDDDILNRFDQIWKNIGYYYSGCSNKEGLYRIQYILRFSCAKTLACRHKSTIRVVWKKHGSKLFPRSSFSEKPELISPFLPKVHYHKKKFWYLDIIQINSLANSLQKRDILESSETDSTNERLVGQFNCRDSR</sequence>
<geneLocation type="chloroplast" evidence="10"/>
<feature type="domain" description="Maturase MatK N-terminal" evidence="9">
    <location>
        <begin position="18"/>
        <end position="353"/>
    </location>
</feature>
<evidence type="ECO:0000259" key="9">
    <source>
        <dbReference type="Pfam" id="PF01824"/>
    </source>
</evidence>
<accession>A0A2S1JZ97</accession>
<keyword evidence="3 6" id="KW-0507">mRNA processing</keyword>
<protein>
    <recommendedName>
        <fullName evidence="6">Maturase K</fullName>
    </recommendedName>
    <alternativeName>
        <fullName evidence="6">Intron maturase</fullName>
    </alternativeName>
</protein>
<comment type="similarity">
    <text evidence="1 6">Belongs to the intron maturase 2 family. MatK subfamily.</text>
</comment>
<evidence type="ECO:0000313" key="10">
    <source>
        <dbReference type="EMBL" id="AWF83700.1"/>
    </source>
</evidence>
<keyword evidence="5 6" id="KW-0694">RNA-binding</keyword>
<dbReference type="HAMAP" id="MF_01390">
    <property type="entry name" value="MatK"/>
    <property type="match status" value="1"/>
</dbReference>
<evidence type="ECO:0000256" key="3">
    <source>
        <dbReference type="ARBA" id="ARBA00022664"/>
    </source>
</evidence>
<dbReference type="PANTHER" id="PTHR34811">
    <property type="entry name" value="MATURASE K"/>
    <property type="match status" value="1"/>
</dbReference>
<dbReference type="AlphaFoldDB" id="A0A2S1JZ97"/>
<gene>
    <name evidence="6 10" type="primary">matK</name>
</gene>
<name>A0A2S1JZ97_9TRAC</name>
<evidence type="ECO:0000256" key="4">
    <source>
        <dbReference type="ARBA" id="ARBA00022694"/>
    </source>
</evidence>